<keyword evidence="6" id="KW-0004">4Fe-4S</keyword>
<dbReference type="EC" id="4.3.1.17" evidence="4"/>
<evidence type="ECO:0000256" key="12">
    <source>
        <dbReference type="ARBA" id="ARBA00049406"/>
    </source>
</evidence>
<evidence type="ECO:0000256" key="4">
    <source>
        <dbReference type="ARBA" id="ARBA00012093"/>
    </source>
</evidence>
<evidence type="ECO:0000256" key="11">
    <source>
        <dbReference type="ARBA" id="ARBA00041766"/>
    </source>
</evidence>
<evidence type="ECO:0000256" key="2">
    <source>
        <dbReference type="ARBA" id="ARBA00004742"/>
    </source>
</evidence>
<keyword evidence="7" id="KW-0479">Metal-binding</keyword>
<evidence type="ECO:0000256" key="10">
    <source>
        <dbReference type="ARBA" id="ARBA00023239"/>
    </source>
</evidence>
<comment type="cofactor">
    <cofactor evidence="1">
        <name>[4Fe-4S] cluster</name>
        <dbReference type="ChEBI" id="CHEBI:49883"/>
    </cofactor>
</comment>
<comment type="catalytic activity">
    <reaction evidence="12">
        <text>L-serine = pyruvate + NH4(+)</text>
        <dbReference type="Rhea" id="RHEA:19169"/>
        <dbReference type="ChEBI" id="CHEBI:15361"/>
        <dbReference type="ChEBI" id="CHEBI:28938"/>
        <dbReference type="ChEBI" id="CHEBI:33384"/>
        <dbReference type="EC" id="4.3.1.17"/>
    </reaction>
</comment>
<proteinExistence type="inferred from homology"/>
<evidence type="ECO:0000313" key="14">
    <source>
        <dbReference type="EMBL" id="QCT72321.1"/>
    </source>
</evidence>
<dbReference type="KEGG" id="emt:CPZ25_013610"/>
<dbReference type="GO" id="GO:0006094">
    <property type="term" value="P:gluconeogenesis"/>
    <property type="evidence" value="ECO:0007669"/>
    <property type="project" value="UniProtKB-KW"/>
</dbReference>
<dbReference type="GO" id="GO:0051539">
    <property type="term" value="F:4 iron, 4 sulfur cluster binding"/>
    <property type="evidence" value="ECO:0007669"/>
    <property type="project" value="UniProtKB-KW"/>
</dbReference>
<sequence length="530" mass="57278">MQRQSPSIFNDIVGPIMVGPSSSHTCAPSRIGYLCRQLVGGNLKKVRIEFARDGAYTEMYQGQRSDMGFINGLLGHRPEDPRLRDAFTLAKEAGVEVTFEISDFVPIKPNLSRMTLWDDCGETAEIYTDSTGGGTVRLLKINGFDVSITGDCFELVLQSEASGNSAEELMQACLSLFSENEGSSLSAGDKGCLINIKSRTEIPEEIINRIKQLESVESVHLITPILVVTSNKNAVLPFHSAEELQRLAEENHKELWELAIDYEKARSGWNDKAIKNYMRFVIETMEAGVREALKGDIEMNGVLKPTAGKIGNFIEHDRRALDMGLLNAMVPWSVATMEYSSAMGVVLCAPTGGSAGVFPGAVLAAANQLKLDMDEKIKLMLTTAVIGIAMSKDHNYSAELYGCQVEPGAASAMAAGALVFLMGGTPRQSLMAASCAVQNILGTICDPVAGLVQLPCISRNAMSVANSLVSANMVMGGYDPLIPLDQAAETMFRVGMQLPSELRCTCKGGLCTTPCGQQLAKEQDLRNQQR</sequence>
<keyword evidence="9" id="KW-0411">Iron-sulfur</keyword>
<dbReference type="GO" id="GO:0046872">
    <property type="term" value="F:metal ion binding"/>
    <property type="evidence" value="ECO:0007669"/>
    <property type="project" value="UniProtKB-KW"/>
</dbReference>
<evidence type="ECO:0000313" key="15">
    <source>
        <dbReference type="Proteomes" id="UP000218387"/>
    </source>
</evidence>
<dbReference type="AlphaFoldDB" id="A0A4P9CBT8"/>
<dbReference type="InterPro" id="IPR051318">
    <property type="entry name" value="Fe-S_L-Ser"/>
</dbReference>
<evidence type="ECO:0000256" key="3">
    <source>
        <dbReference type="ARBA" id="ARBA00008636"/>
    </source>
</evidence>
<evidence type="ECO:0000256" key="9">
    <source>
        <dbReference type="ARBA" id="ARBA00023014"/>
    </source>
</evidence>
<accession>A0A4P9CBT8</accession>
<dbReference type="GO" id="GO:0003941">
    <property type="term" value="F:L-serine ammonia-lyase activity"/>
    <property type="evidence" value="ECO:0007669"/>
    <property type="project" value="UniProtKB-EC"/>
</dbReference>
<evidence type="ECO:0000256" key="6">
    <source>
        <dbReference type="ARBA" id="ARBA00022485"/>
    </source>
</evidence>
<evidence type="ECO:0000256" key="1">
    <source>
        <dbReference type="ARBA" id="ARBA00001966"/>
    </source>
</evidence>
<dbReference type="PANTHER" id="PTHR30182:SF1">
    <property type="entry name" value="L-SERINE DEHYDRATASE 1"/>
    <property type="match status" value="1"/>
</dbReference>
<reference evidence="14 15" key="1">
    <citation type="submission" date="2018-05" db="EMBL/GenBank/DDBJ databases">
        <title>Genome comparison of Eubacterium sp.</title>
        <authorList>
            <person name="Feng Y."/>
            <person name="Sanchez-Andrea I."/>
            <person name="Stams A.J.M."/>
            <person name="De Vos W.M."/>
        </authorList>
    </citation>
    <scope>NUCLEOTIDE SEQUENCE [LARGE SCALE GENOMIC DNA]</scope>
    <source>
        <strain evidence="14 15">YI</strain>
    </source>
</reference>
<comment type="pathway">
    <text evidence="2">Carbohydrate biosynthesis; gluconeogenesis.</text>
</comment>
<keyword evidence="5" id="KW-0312">Gluconeogenesis</keyword>
<keyword evidence="15" id="KW-1185">Reference proteome</keyword>
<dbReference type="EMBL" id="CP029487">
    <property type="protein sequence ID" value="QCT72321.1"/>
    <property type="molecule type" value="Genomic_DNA"/>
</dbReference>
<keyword evidence="10" id="KW-0456">Lyase</keyword>
<organism evidence="14 15">
    <name type="scientific">Eubacterium maltosivorans</name>
    <dbReference type="NCBI Taxonomy" id="2041044"/>
    <lineage>
        <taxon>Bacteria</taxon>
        <taxon>Bacillati</taxon>
        <taxon>Bacillota</taxon>
        <taxon>Clostridia</taxon>
        <taxon>Eubacteriales</taxon>
        <taxon>Eubacteriaceae</taxon>
        <taxon>Eubacterium</taxon>
    </lineage>
</organism>
<dbReference type="Proteomes" id="UP000218387">
    <property type="component" value="Chromosome"/>
</dbReference>
<gene>
    <name evidence="14" type="ORF">CPZ25_013610</name>
</gene>
<keyword evidence="8" id="KW-0408">Iron</keyword>
<dbReference type="PANTHER" id="PTHR30182">
    <property type="entry name" value="L-SERINE DEHYDRATASE"/>
    <property type="match status" value="1"/>
</dbReference>
<dbReference type="InterPro" id="IPR005130">
    <property type="entry name" value="Ser_deHydtase-like_asu"/>
</dbReference>
<evidence type="ECO:0000256" key="8">
    <source>
        <dbReference type="ARBA" id="ARBA00023004"/>
    </source>
</evidence>
<feature type="domain" description="Serine dehydratase-like alpha subunit" evidence="13">
    <location>
        <begin position="251"/>
        <end position="510"/>
    </location>
</feature>
<comment type="similarity">
    <text evidence="3">Belongs to the iron-sulfur dependent L-serine dehydratase family.</text>
</comment>
<evidence type="ECO:0000259" key="13">
    <source>
        <dbReference type="Pfam" id="PF03313"/>
    </source>
</evidence>
<dbReference type="SUPFAM" id="SSF143548">
    <property type="entry name" value="Serine metabolism enzymes domain"/>
    <property type="match status" value="1"/>
</dbReference>
<evidence type="ECO:0000256" key="7">
    <source>
        <dbReference type="ARBA" id="ARBA00022723"/>
    </source>
</evidence>
<dbReference type="Gene3D" id="3.30.1330.90">
    <property type="entry name" value="D-3-phosphoglycerate dehydrogenase, domain 3"/>
    <property type="match status" value="1"/>
</dbReference>
<name>A0A4P9CBT8_EUBML</name>
<dbReference type="InterPro" id="IPR029009">
    <property type="entry name" value="ASB_dom_sf"/>
</dbReference>
<protein>
    <recommendedName>
        <fullName evidence="4">L-serine ammonia-lyase</fullName>
        <ecNumber evidence="4">4.3.1.17</ecNumber>
    </recommendedName>
    <alternativeName>
        <fullName evidence="11">L-serine deaminase</fullName>
    </alternativeName>
</protein>
<evidence type="ECO:0000256" key="5">
    <source>
        <dbReference type="ARBA" id="ARBA00022432"/>
    </source>
</evidence>
<dbReference type="Pfam" id="PF03313">
    <property type="entry name" value="SDH_alpha"/>
    <property type="match status" value="1"/>
</dbReference>